<organism evidence="4 5">
    <name type="scientific">Tribolium castaneum</name>
    <name type="common">Red flour beetle</name>
    <dbReference type="NCBI Taxonomy" id="7070"/>
    <lineage>
        <taxon>Eukaryota</taxon>
        <taxon>Metazoa</taxon>
        <taxon>Ecdysozoa</taxon>
        <taxon>Arthropoda</taxon>
        <taxon>Hexapoda</taxon>
        <taxon>Insecta</taxon>
        <taxon>Pterygota</taxon>
        <taxon>Neoptera</taxon>
        <taxon>Endopterygota</taxon>
        <taxon>Coleoptera</taxon>
        <taxon>Polyphaga</taxon>
        <taxon>Cucujiformia</taxon>
        <taxon>Tenebrionidae</taxon>
        <taxon>Tenebrionidae incertae sedis</taxon>
        <taxon>Tribolium</taxon>
    </lineage>
</organism>
<comment type="similarity">
    <text evidence="1 3">Belongs to the short-chain dehydrogenases/reductases (SDR) family.</text>
</comment>
<evidence type="ECO:0000256" key="3">
    <source>
        <dbReference type="RuleBase" id="RU000363"/>
    </source>
</evidence>
<accession>D2A5V5</accession>
<dbReference type="PRINTS" id="PR00081">
    <property type="entry name" value="GDHRDH"/>
</dbReference>
<dbReference type="PhylomeDB" id="D2A5V5"/>
<evidence type="ECO:0000256" key="1">
    <source>
        <dbReference type="ARBA" id="ARBA00006484"/>
    </source>
</evidence>
<dbReference type="HOGENOM" id="CLU_010194_2_10_1"/>
<reference evidence="4 5" key="2">
    <citation type="journal article" date="2010" name="Nucleic Acids Res.">
        <title>BeetleBase in 2010: revisions to provide comprehensive genomic information for Tribolium castaneum.</title>
        <authorList>
            <person name="Kim H.S."/>
            <person name="Murphy T."/>
            <person name="Xia J."/>
            <person name="Caragea D."/>
            <person name="Park Y."/>
            <person name="Beeman R.W."/>
            <person name="Lorenzen M.D."/>
            <person name="Butcher S."/>
            <person name="Manak J.R."/>
            <person name="Brown S.J."/>
        </authorList>
    </citation>
    <scope>GENOME REANNOTATION</scope>
    <source>
        <strain evidence="4 5">Georgia GA2</strain>
    </source>
</reference>
<dbReference type="GO" id="GO:0016616">
    <property type="term" value="F:oxidoreductase activity, acting on the CH-OH group of donors, NAD or NADP as acceptor"/>
    <property type="evidence" value="ECO:0007669"/>
    <property type="project" value="UniProtKB-ARBA"/>
</dbReference>
<proteinExistence type="inferred from homology"/>
<dbReference type="PANTHER" id="PTHR43115">
    <property type="entry name" value="DEHYDROGENASE/REDUCTASE SDR FAMILY MEMBER 11"/>
    <property type="match status" value="1"/>
</dbReference>
<keyword evidence="5" id="KW-1185">Reference proteome</keyword>
<reference evidence="4 5" key="1">
    <citation type="journal article" date="2008" name="Nature">
        <title>The genome of the model beetle and pest Tribolium castaneum.</title>
        <authorList>
            <consortium name="Tribolium Genome Sequencing Consortium"/>
            <person name="Richards S."/>
            <person name="Gibbs R.A."/>
            <person name="Weinstock G.M."/>
            <person name="Brown S.J."/>
            <person name="Denell R."/>
            <person name="Beeman R.W."/>
            <person name="Gibbs R."/>
            <person name="Beeman R.W."/>
            <person name="Brown S.J."/>
            <person name="Bucher G."/>
            <person name="Friedrich M."/>
            <person name="Grimmelikhuijzen C.J."/>
            <person name="Klingler M."/>
            <person name="Lorenzen M."/>
            <person name="Richards S."/>
            <person name="Roth S."/>
            <person name="Schroder R."/>
            <person name="Tautz D."/>
            <person name="Zdobnov E.M."/>
            <person name="Muzny D."/>
            <person name="Gibbs R.A."/>
            <person name="Weinstock G.M."/>
            <person name="Attaway T."/>
            <person name="Bell S."/>
            <person name="Buhay C.J."/>
            <person name="Chandrabose M.N."/>
            <person name="Chavez D."/>
            <person name="Clerk-Blankenburg K.P."/>
            <person name="Cree A."/>
            <person name="Dao M."/>
            <person name="Davis C."/>
            <person name="Chacko J."/>
            <person name="Dinh H."/>
            <person name="Dugan-Rocha S."/>
            <person name="Fowler G."/>
            <person name="Garner T.T."/>
            <person name="Garnes J."/>
            <person name="Gnirke A."/>
            <person name="Hawes A."/>
            <person name="Hernandez J."/>
            <person name="Hines S."/>
            <person name="Holder M."/>
            <person name="Hume J."/>
            <person name="Jhangiani S.N."/>
            <person name="Joshi V."/>
            <person name="Khan Z.M."/>
            <person name="Jackson L."/>
            <person name="Kovar C."/>
            <person name="Kowis A."/>
            <person name="Lee S."/>
            <person name="Lewis L.R."/>
            <person name="Margolis J."/>
            <person name="Morgan M."/>
            <person name="Nazareth L.V."/>
            <person name="Nguyen N."/>
            <person name="Okwuonu G."/>
            <person name="Parker D."/>
            <person name="Richards S."/>
            <person name="Ruiz S.J."/>
            <person name="Santibanez J."/>
            <person name="Savard J."/>
            <person name="Scherer S.E."/>
            <person name="Schneider B."/>
            <person name="Sodergren E."/>
            <person name="Tautz D."/>
            <person name="Vattahil S."/>
            <person name="Villasana D."/>
            <person name="White C.S."/>
            <person name="Wright R."/>
            <person name="Park Y."/>
            <person name="Beeman R.W."/>
            <person name="Lord J."/>
            <person name="Oppert B."/>
            <person name="Lorenzen M."/>
            <person name="Brown S."/>
            <person name="Wang L."/>
            <person name="Savard J."/>
            <person name="Tautz D."/>
            <person name="Richards S."/>
            <person name="Weinstock G."/>
            <person name="Gibbs R.A."/>
            <person name="Liu Y."/>
            <person name="Worley K."/>
            <person name="Weinstock G."/>
            <person name="Elsik C.G."/>
            <person name="Reese J.T."/>
            <person name="Elhaik E."/>
            <person name="Landan G."/>
            <person name="Graur D."/>
            <person name="Arensburger P."/>
            <person name="Atkinson P."/>
            <person name="Beeman R.W."/>
            <person name="Beidler J."/>
            <person name="Brown S.J."/>
            <person name="Demuth J.P."/>
            <person name="Drury D.W."/>
            <person name="Du Y.Z."/>
            <person name="Fujiwara H."/>
            <person name="Lorenzen M."/>
            <person name="Maselli V."/>
            <person name="Osanai M."/>
            <person name="Park Y."/>
            <person name="Robertson H.M."/>
            <person name="Tu Z."/>
            <person name="Wang J.J."/>
            <person name="Wang S."/>
            <person name="Richards S."/>
            <person name="Song H."/>
            <person name="Zhang L."/>
            <person name="Sodergren E."/>
            <person name="Werner D."/>
            <person name="Stanke M."/>
            <person name="Morgenstern B."/>
            <person name="Solovyev V."/>
            <person name="Kosarev P."/>
            <person name="Brown G."/>
            <person name="Chen H.C."/>
            <person name="Ermolaeva O."/>
            <person name="Hlavina W."/>
            <person name="Kapustin Y."/>
            <person name="Kiryutin B."/>
            <person name="Kitts P."/>
            <person name="Maglott D."/>
            <person name="Pruitt K."/>
            <person name="Sapojnikov V."/>
            <person name="Souvorov A."/>
            <person name="Mackey A.J."/>
            <person name="Waterhouse R.M."/>
            <person name="Wyder S."/>
            <person name="Zdobnov E.M."/>
            <person name="Zdobnov E.M."/>
            <person name="Wyder S."/>
            <person name="Kriventseva E.V."/>
            <person name="Kadowaki T."/>
            <person name="Bork P."/>
            <person name="Aranda M."/>
            <person name="Bao R."/>
            <person name="Beermann A."/>
            <person name="Berns N."/>
            <person name="Bolognesi R."/>
            <person name="Bonneton F."/>
            <person name="Bopp D."/>
            <person name="Brown S.J."/>
            <person name="Bucher G."/>
            <person name="Butts T."/>
            <person name="Chaumot A."/>
            <person name="Denell R.E."/>
            <person name="Ferrier D.E."/>
            <person name="Friedrich M."/>
            <person name="Gordon C.M."/>
            <person name="Jindra M."/>
            <person name="Klingler M."/>
            <person name="Lan Q."/>
            <person name="Lattorff H.M."/>
            <person name="Laudet V."/>
            <person name="von Levetsow C."/>
            <person name="Liu Z."/>
            <person name="Lutz R."/>
            <person name="Lynch J.A."/>
            <person name="da Fonseca R.N."/>
            <person name="Posnien N."/>
            <person name="Reuter R."/>
            <person name="Roth S."/>
            <person name="Savard J."/>
            <person name="Schinko J.B."/>
            <person name="Schmitt C."/>
            <person name="Schoppmeier M."/>
            <person name="Schroder R."/>
            <person name="Shippy T.D."/>
            <person name="Simonnet F."/>
            <person name="Marques-Souza H."/>
            <person name="Tautz D."/>
            <person name="Tomoyasu Y."/>
            <person name="Trauner J."/>
            <person name="Van der Zee M."/>
            <person name="Vervoort M."/>
            <person name="Wittkopp N."/>
            <person name="Wimmer E.A."/>
            <person name="Yang X."/>
            <person name="Jones A.K."/>
            <person name="Sattelle D.B."/>
            <person name="Ebert P.R."/>
            <person name="Nelson D."/>
            <person name="Scott J.G."/>
            <person name="Beeman R.W."/>
            <person name="Muthukrishnan S."/>
            <person name="Kramer K.J."/>
            <person name="Arakane Y."/>
            <person name="Beeman R.W."/>
            <person name="Zhu Q."/>
            <person name="Hogenkamp D."/>
            <person name="Dixit R."/>
            <person name="Oppert B."/>
            <person name="Jiang H."/>
            <person name="Zou Z."/>
            <person name="Marshall J."/>
            <person name="Elpidina E."/>
            <person name="Vinokurov K."/>
            <person name="Oppert C."/>
            <person name="Zou Z."/>
            <person name="Evans J."/>
            <person name="Lu Z."/>
            <person name="Zhao P."/>
            <person name="Sumathipala N."/>
            <person name="Altincicek B."/>
            <person name="Vilcinskas A."/>
            <person name="Williams M."/>
            <person name="Hultmark D."/>
            <person name="Hetru C."/>
            <person name="Jiang H."/>
            <person name="Grimmelikhuijzen C.J."/>
            <person name="Hauser F."/>
            <person name="Cazzamali G."/>
            <person name="Williamson M."/>
            <person name="Park Y."/>
            <person name="Li B."/>
            <person name="Tanaka Y."/>
            <person name="Predel R."/>
            <person name="Neupert S."/>
            <person name="Schachtner J."/>
            <person name="Verleyen P."/>
            <person name="Raible F."/>
            <person name="Bork P."/>
            <person name="Friedrich M."/>
            <person name="Walden K.K."/>
            <person name="Robertson H.M."/>
            <person name="Angeli S."/>
            <person name="Foret S."/>
            <person name="Bucher G."/>
            <person name="Schuetz S."/>
            <person name="Maleszka R."/>
            <person name="Wimmer E.A."/>
            <person name="Beeman R.W."/>
            <person name="Lorenzen M."/>
            <person name="Tomoyasu Y."/>
            <person name="Miller S.C."/>
            <person name="Grossmann D."/>
            <person name="Bucher G."/>
        </authorList>
    </citation>
    <scope>NUCLEOTIDE SEQUENCE [LARGE SCALE GENOMIC DNA]</scope>
    <source>
        <strain evidence="4 5">Georgia GA2</strain>
    </source>
</reference>
<evidence type="ECO:0000256" key="2">
    <source>
        <dbReference type="ARBA" id="ARBA00023002"/>
    </source>
</evidence>
<sequence>MVLSLDRFEGKVAVVTGASSGIGAAVSELLVEHGVIVVGLARRVDVIEAKAEQLQDKKGQLYALKTDMRSENDIVNAFQWIQENLGPVHILVNSAGVTVANNLYDGDAEIWKMTLDVNVLGLCIATREAVKMMLDNNINGHIIHLNSVAGHNIVNMPGINVYGASKHGVTSLAGTLKNELNALGAKIKVTSVSPGMVASEMTVMNPTMDPERLEMMKSLPILKAEDVAEAICYCLSTPENVQINQLTITPMGEQL</sequence>
<dbReference type="EMBL" id="KQ971345">
    <property type="protein sequence ID" value="EFA05423.1"/>
    <property type="molecule type" value="Genomic_DNA"/>
</dbReference>
<dbReference type="InterPro" id="IPR036291">
    <property type="entry name" value="NAD(P)-bd_dom_sf"/>
</dbReference>
<dbReference type="PANTHER" id="PTHR43115:SF4">
    <property type="entry name" value="DEHYDROGENASE_REDUCTASE SDR FAMILY MEMBER 11"/>
    <property type="match status" value="1"/>
</dbReference>
<dbReference type="SUPFAM" id="SSF51735">
    <property type="entry name" value="NAD(P)-binding Rossmann-fold domains"/>
    <property type="match status" value="1"/>
</dbReference>
<evidence type="ECO:0000313" key="5">
    <source>
        <dbReference type="Proteomes" id="UP000007266"/>
    </source>
</evidence>
<dbReference type="eggNOG" id="KOG1205">
    <property type="taxonomic scope" value="Eukaryota"/>
</dbReference>
<gene>
    <name evidence="4" type="primary">AUGUSTUS-3.0.2_15599</name>
    <name evidence="4" type="ORF">TcasGA2_TC015599</name>
</gene>
<dbReference type="InParanoid" id="D2A5V5"/>
<dbReference type="OrthoDB" id="1933717at2759"/>
<dbReference type="Gene3D" id="3.40.50.720">
    <property type="entry name" value="NAD(P)-binding Rossmann-like Domain"/>
    <property type="match status" value="1"/>
</dbReference>
<dbReference type="Pfam" id="PF00106">
    <property type="entry name" value="adh_short"/>
    <property type="match status" value="1"/>
</dbReference>
<dbReference type="OMA" id="NELADCN"/>
<dbReference type="Proteomes" id="UP000007266">
    <property type="component" value="Linkage group 6"/>
</dbReference>
<keyword evidence="2" id="KW-0560">Oxidoreductase</keyword>
<name>D2A5V5_TRICA</name>
<dbReference type="FunFam" id="3.40.50.720:FF:000047">
    <property type="entry name" value="NADP-dependent L-serine/L-allo-threonine dehydrogenase"/>
    <property type="match status" value="1"/>
</dbReference>
<dbReference type="InterPro" id="IPR002347">
    <property type="entry name" value="SDR_fam"/>
</dbReference>
<dbReference type="FunCoup" id="D2A5V5">
    <property type="interactions" value="111"/>
</dbReference>
<evidence type="ECO:0000313" key="4">
    <source>
        <dbReference type="EMBL" id="EFA05423.1"/>
    </source>
</evidence>
<dbReference type="AlphaFoldDB" id="D2A5V5"/>
<dbReference type="PRINTS" id="PR00080">
    <property type="entry name" value="SDRFAMILY"/>
</dbReference>
<dbReference type="STRING" id="7070.D2A5V5"/>
<dbReference type="KEGG" id="tca:656859"/>
<protein>
    <submittedName>
        <fullName evidence="4">Dehydrogenase/reductase SDR family protein 7-like</fullName>
    </submittedName>
</protein>